<gene>
    <name evidence="3" type="primary">bepA_1</name>
    <name evidence="3" type="ORF">JGUZn3_06180</name>
</gene>
<dbReference type="KEGG" id="ebla:JGUZn3_06180"/>
<dbReference type="InterPro" id="IPR011990">
    <property type="entry name" value="TPR-like_helical_dom_sf"/>
</dbReference>
<feature type="chain" id="PRO_5028857558" evidence="2">
    <location>
        <begin position="24"/>
        <end position="591"/>
    </location>
</feature>
<accession>A0A7H1NQ00</accession>
<dbReference type="PROSITE" id="PS50293">
    <property type="entry name" value="TPR_REGION"/>
    <property type="match status" value="1"/>
</dbReference>
<organism evidence="3 4">
    <name type="scientific">Entomobacter blattae</name>
    <dbReference type="NCBI Taxonomy" id="2762277"/>
    <lineage>
        <taxon>Bacteria</taxon>
        <taxon>Pseudomonadati</taxon>
        <taxon>Pseudomonadota</taxon>
        <taxon>Alphaproteobacteria</taxon>
        <taxon>Acetobacterales</taxon>
        <taxon>Acetobacteraceae</taxon>
        <taxon>Entomobacter</taxon>
    </lineage>
</organism>
<evidence type="ECO:0000256" key="2">
    <source>
        <dbReference type="SAM" id="SignalP"/>
    </source>
</evidence>
<dbReference type="Pfam" id="PF13414">
    <property type="entry name" value="TPR_11"/>
    <property type="match status" value="1"/>
</dbReference>
<feature type="signal peptide" evidence="2">
    <location>
        <begin position="1"/>
        <end position="23"/>
    </location>
</feature>
<evidence type="ECO:0000256" key="1">
    <source>
        <dbReference type="PROSITE-ProRule" id="PRU00339"/>
    </source>
</evidence>
<proteinExistence type="predicted"/>
<keyword evidence="3" id="KW-0378">Hydrolase</keyword>
<keyword evidence="1" id="KW-0802">TPR repeat</keyword>
<keyword evidence="3" id="KW-0645">Protease</keyword>
<dbReference type="SMART" id="SM00028">
    <property type="entry name" value="TPR"/>
    <property type="match status" value="6"/>
</dbReference>
<protein>
    <submittedName>
        <fullName evidence="3">Beta-barrel assembly-enhancing protease</fullName>
        <ecNumber evidence="3">3.4.-.-</ecNumber>
    </submittedName>
</protein>
<dbReference type="Pfam" id="PF13432">
    <property type="entry name" value="TPR_16"/>
    <property type="match status" value="2"/>
</dbReference>
<reference evidence="3 4" key="1">
    <citation type="submission" date="2020-08" db="EMBL/GenBank/DDBJ databases">
        <title>Complete genome sequence of Entomobacter blattae G55GP.</title>
        <authorList>
            <person name="Poehlein A."/>
            <person name="Guzman J."/>
            <person name="Daniel R."/>
            <person name="Vilcinskas A."/>
        </authorList>
    </citation>
    <scope>NUCLEOTIDE SEQUENCE [LARGE SCALE GENOMIC DNA]</scope>
    <source>
        <strain evidence="3 4">G55GP</strain>
    </source>
</reference>
<dbReference type="RefSeq" id="WP_203414265.1">
    <property type="nucleotide sequence ID" value="NZ_CP060244.1"/>
</dbReference>
<keyword evidence="4" id="KW-1185">Reference proteome</keyword>
<dbReference type="InterPro" id="IPR019734">
    <property type="entry name" value="TPR_rpt"/>
</dbReference>
<dbReference type="PANTHER" id="PTHR12558">
    <property type="entry name" value="CELL DIVISION CYCLE 16,23,27"/>
    <property type="match status" value="1"/>
</dbReference>
<dbReference type="Gene3D" id="1.25.40.10">
    <property type="entry name" value="Tetratricopeptide repeat domain"/>
    <property type="match status" value="2"/>
</dbReference>
<dbReference type="AlphaFoldDB" id="A0A7H1NQ00"/>
<sequence>MQIGRIVCAFVIAGFLCDQPAWADGNVTPVPPRETTVALQDIKKLGNENYTEFLVGIVAAGLKDSQVAGDAFRAALKADPTNKNILQQAFFYSVVTGNPMAVDLAKLLPSGMLPNMVLGNDAARKKNWGKARDYYNAIPTNALTRLLKPLLVGWTYQGQGNYKTALATLMPAIESNMLPVVYTLHAALIADTAGYDEQAARYYYHAIGESTQPTLQLVVFYGNWLVRNKRKAEAQRLVEDLMVAMPGLAVSREALEESINRKMEFTATDGIAQSYLVLASLVQEQITLEKMKSKDKQKRDRSSLEVDAEQTEEFMLRFALDMDPTLGSARLMMSSLFYDRDLPASALGILEKTSKKDVLDPVIELRRGRLYMVLGEFGKAQALLEGLHKAHPFYPEIWRSLGDIYLEEKKYPLALHAYDRALEYSPKMQKNNWSLLLARAVAYDRSGNWPKAEQDLKQALLLMPDEPILLNYLGYSWVEKDKNLEQAESMLLRAVENDPDNGAILDSLGWAMLKRNKLYQAVQQLEKAAEKTPQDPAINYHLGVAYWLLGRKQEAINQWNVALVFHPDPSDEKKIRKALKDGYVQSPIPAH</sequence>
<dbReference type="PROSITE" id="PS50005">
    <property type="entry name" value="TPR"/>
    <property type="match status" value="1"/>
</dbReference>
<feature type="repeat" description="TPR" evidence="1">
    <location>
        <begin position="395"/>
        <end position="428"/>
    </location>
</feature>
<dbReference type="GO" id="GO:0008233">
    <property type="term" value="F:peptidase activity"/>
    <property type="evidence" value="ECO:0007669"/>
    <property type="project" value="UniProtKB-KW"/>
</dbReference>
<dbReference type="EMBL" id="CP060244">
    <property type="protein sequence ID" value="QNT77860.1"/>
    <property type="molecule type" value="Genomic_DNA"/>
</dbReference>
<evidence type="ECO:0000313" key="4">
    <source>
        <dbReference type="Proteomes" id="UP000516349"/>
    </source>
</evidence>
<name>A0A7H1NQ00_9PROT</name>
<dbReference type="PANTHER" id="PTHR12558:SF13">
    <property type="entry name" value="CELL DIVISION CYCLE PROTEIN 27 HOMOLOG"/>
    <property type="match status" value="1"/>
</dbReference>
<evidence type="ECO:0000313" key="3">
    <source>
        <dbReference type="EMBL" id="QNT77860.1"/>
    </source>
</evidence>
<dbReference type="Proteomes" id="UP000516349">
    <property type="component" value="Chromosome"/>
</dbReference>
<dbReference type="SUPFAM" id="SSF48452">
    <property type="entry name" value="TPR-like"/>
    <property type="match status" value="2"/>
</dbReference>
<keyword evidence="2" id="KW-0732">Signal</keyword>
<dbReference type="EC" id="3.4.-.-" evidence="3"/>
<dbReference type="GO" id="GO:0006508">
    <property type="term" value="P:proteolysis"/>
    <property type="evidence" value="ECO:0007669"/>
    <property type="project" value="UniProtKB-KW"/>
</dbReference>